<feature type="region of interest" description="Disordered" evidence="1">
    <location>
        <begin position="23"/>
        <end position="44"/>
    </location>
</feature>
<dbReference type="EMBL" id="RXGB01001739">
    <property type="protein sequence ID" value="TMW97737.1"/>
    <property type="molecule type" value="Genomic_DNA"/>
</dbReference>
<gene>
    <name evidence="2" type="ORF">EJD97_005056</name>
</gene>
<feature type="region of interest" description="Disordered" evidence="1">
    <location>
        <begin position="163"/>
        <end position="185"/>
    </location>
</feature>
<sequence>MNTRRTSARRYKNHKVQEEISTQVEEVEKVPQGSQGDQVPNIEGDNEVPEVHLELTNREIREALVSLAQALTTQMNLNMVPTINVVKRTMTSRLRDFVGMNPPIFHGSKDNWPEESGFIEWEEFNKDFLGKFFPRERKGREGRKVAPSVPKDDAPTKRNLYALWARRSKPDENDDNYEDKSSHFF</sequence>
<proteinExistence type="predicted"/>
<reference evidence="2" key="1">
    <citation type="submission" date="2019-05" db="EMBL/GenBank/DDBJ databases">
        <title>The de novo reference genome and transcriptome assemblies of the wild tomato species Solanum chilense.</title>
        <authorList>
            <person name="Stam R."/>
            <person name="Nosenko T."/>
            <person name="Hoerger A.C."/>
            <person name="Stephan W."/>
            <person name="Seidel M.A."/>
            <person name="Kuhn J.M.M."/>
            <person name="Haberer G."/>
            <person name="Tellier A."/>
        </authorList>
    </citation>
    <scope>NUCLEOTIDE SEQUENCE</scope>
    <source>
        <tissue evidence="2">Mature leaves</tissue>
    </source>
</reference>
<organism evidence="2">
    <name type="scientific">Solanum chilense</name>
    <name type="common">Tomato</name>
    <name type="synonym">Lycopersicon chilense</name>
    <dbReference type="NCBI Taxonomy" id="4083"/>
    <lineage>
        <taxon>Eukaryota</taxon>
        <taxon>Viridiplantae</taxon>
        <taxon>Streptophyta</taxon>
        <taxon>Embryophyta</taxon>
        <taxon>Tracheophyta</taxon>
        <taxon>Spermatophyta</taxon>
        <taxon>Magnoliopsida</taxon>
        <taxon>eudicotyledons</taxon>
        <taxon>Gunneridae</taxon>
        <taxon>Pentapetalae</taxon>
        <taxon>asterids</taxon>
        <taxon>lamiids</taxon>
        <taxon>Solanales</taxon>
        <taxon>Solanaceae</taxon>
        <taxon>Solanoideae</taxon>
        <taxon>Solaneae</taxon>
        <taxon>Solanum</taxon>
        <taxon>Solanum subgen. Lycopersicon</taxon>
    </lineage>
</organism>
<dbReference type="AlphaFoldDB" id="A0A6N2BT98"/>
<accession>A0A6N2BT98</accession>
<evidence type="ECO:0000313" key="2">
    <source>
        <dbReference type="EMBL" id="TMW97737.1"/>
    </source>
</evidence>
<evidence type="ECO:0000256" key="1">
    <source>
        <dbReference type="SAM" id="MobiDB-lite"/>
    </source>
</evidence>
<protein>
    <submittedName>
        <fullName evidence="2">Uncharacterized protein</fullName>
    </submittedName>
</protein>
<name>A0A6N2BT98_SOLCI</name>
<comment type="caution">
    <text evidence="2">The sequence shown here is derived from an EMBL/GenBank/DDBJ whole genome shotgun (WGS) entry which is preliminary data.</text>
</comment>